<feature type="domain" description="DNA polymerase III delta subunit-like C-terminal" evidence="10">
    <location>
        <begin position="204"/>
        <end position="323"/>
    </location>
</feature>
<dbReference type="SUPFAM" id="SSF52540">
    <property type="entry name" value="P-loop containing nucleoside triphosphate hydrolases"/>
    <property type="match status" value="1"/>
</dbReference>
<keyword evidence="5" id="KW-0235">DNA replication</keyword>
<dbReference type="PANTHER" id="PTHR34388:SF1">
    <property type="entry name" value="DNA POLYMERASE III SUBUNIT DELTA"/>
    <property type="match status" value="1"/>
</dbReference>
<evidence type="ECO:0000256" key="1">
    <source>
        <dbReference type="ARBA" id="ARBA00012417"/>
    </source>
</evidence>
<keyword evidence="13" id="KW-1185">Reference proteome</keyword>
<dbReference type="GO" id="GO:0006261">
    <property type="term" value="P:DNA-templated DNA replication"/>
    <property type="evidence" value="ECO:0007669"/>
    <property type="project" value="TreeGrafter"/>
</dbReference>
<dbReference type="Pfam" id="PF06144">
    <property type="entry name" value="DNA_pol3_delta"/>
    <property type="match status" value="1"/>
</dbReference>
<dbReference type="Proteomes" id="UP000260812">
    <property type="component" value="Unassembled WGS sequence"/>
</dbReference>
<accession>A0A3E3I5K7</accession>
<keyword evidence="3" id="KW-0808">Transferase</keyword>
<evidence type="ECO:0000256" key="5">
    <source>
        <dbReference type="ARBA" id="ARBA00022705"/>
    </source>
</evidence>
<evidence type="ECO:0000313" key="12">
    <source>
        <dbReference type="EMBL" id="RGE73526.1"/>
    </source>
</evidence>
<comment type="catalytic activity">
    <reaction evidence="8">
        <text>DNA(n) + a 2'-deoxyribonucleoside 5'-triphosphate = DNA(n+1) + diphosphate</text>
        <dbReference type="Rhea" id="RHEA:22508"/>
        <dbReference type="Rhea" id="RHEA-COMP:17339"/>
        <dbReference type="Rhea" id="RHEA-COMP:17340"/>
        <dbReference type="ChEBI" id="CHEBI:33019"/>
        <dbReference type="ChEBI" id="CHEBI:61560"/>
        <dbReference type="ChEBI" id="CHEBI:173112"/>
        <dbReference type="EC" id="2.7.7.7"/>
    </reaction>
</comment>
<evidence type="ECO:0000259" key="10">
    <source>
        <dbReference type="Pfam" id="PF21694"/>
    </source>
</evidence>
<dbReference type="SUPFAM" id="SSF48019">
    <property type="entry name" value="post-AAA+ oligomerization domain-like"/>
    <property type="match status" value="1"/>
</dbReference>
<dbReference type="OrthoDB" id="9775929at2"/>
<dbReference type="Proteomes" id="UP000261166">
    <property type="component" value="Unassembled WGS sequence"/>
</dbReference>
<sequence length="334" mass="38159">MQQLLEDIKKKQFKQAYLLYGQEAYLKNQYRDRLKEALVQEGDTMNFTAFRGKDVNSGEVIDLAETMPFFADRRVILIEDSGLFKKGGEQLADYMKEPAPSVCILFIESEVDKRSRLFKAVRDCGCAVEFATQDETTLKRWILGRIKKENKTISPAGLDFFLQKTGSDMENISREMEKLFCYTLKKDSITEADIEAVCTHQVTSQIFDMVEDIALKKQREALKLYYDLLALKEPPMRILFLIGRQFNLLLQVKELKAKGYDNRKIGEKTGLHSFIAGKYVSQASRFKKEELREALEACVDTDEAVKSGRLNDTMGVELLIVRYSSGVNKNSNAG</sequence>
<evidence type="ECO:0000256" key="4">
    <source>
        <dbReference type="ARBA" id="ARBA00022695"/>
    </source>
</evidence>
<evidence type="ECO:0000256" key="2">
    <source>
        <dbReference type="ARBA" id="ARBA00017703"/>
    </source>
</evidence>
<dbReference type="GeneID" id="97987256"/>
<dbReference type="InterPro" id="IPR005790">
    <property type="entry name" value="DNA_polIII_delta"/>
</dbReference>
<keyword evidence="6" id="KW-0239">DNA-directed DNA polymerase</keyword>
<evidence type="ECO:0000256" key="6">
    <source>
        <dbReference type="ARBA" id="ARBA00022932"/>
    </source>
</evidence>
<evidence type="ECO:0000313" key="14">
    <source>
        <dbReference type="Proteomes" id="UP000261166"/>
    </source>
</evidence>
<proteinExistence type="inferred from homology"/>
<dbReference type="Gene3D" id="1.10.8.60">
    <property type="match status" value="1"/>
</dbReference>
<evidence type="ECO:0000313" key="13">
    <source>
        <dbReference type="Proteomes" id="UP000260812"/>
    </source>
</evidence>
<organism evidence="11 13">
    <name type="scientific">Eisenbergiella massiliensis</name>
    <dbReference type="NCBI Taxonomy" id="1720294"/>
    <lineage>
        <taxon>Bacteria</taxon>
        <taxon>Bacillati</taxon>
        <taxon>Bacillota</taxon>
        <taxon>Clostridia</taxon>
        <taxon>Lachnospirales</taxon>
        <taxon>Lachnospiraceae</taxon>
        <taxon>Eisenbergiella</taxon>
    </lineage>
</organism>
<dbReference type="Gene3D" id="3.40.50.300">
    <property type="entry name" value="P-loop containing nucleotide triphosphate hydrolases"/>
    <property type="match status" value="1"/>
</dbReference>
<dbReference type="InterPro" id="IPR027417">
    <property type="entry name" value="P-loop_NTPase"/>
</dbReference>
<evidence type="ECO:0000313" key="11">
    <source>
        <dbReference type="EMBL" id="RGE60927.1"/>
    </source>
</evidence>
<dbReference type="Gene3D" id="1.20.272.10">
    <property type="match status" value="1"/>
</dbReference>
<dbReference type="EMBL" id="QVLV01000006">
    <property type="protein sequence ID" value="RGE60927.1"/>
    <property type="molecule type" value="Genomic_DNA"/>
</dbReference>
<protein>
    <recommendedName>
        <fullName evidence="2">DNA polymerase III subunit delta</fullName>
        <ecNumber evidence="1">2.7.7.7</ecNumber>
    </recommendedName>
</protein>
<dbReference type="RefSeq" id="WP_025490720.1">
    <property type="nucleotide sequence ID" value="NZ_CALBAU010000335.1"/>
</dbReference>
<evidence type="ECO:0000259" key="9">
    <source>
        <dbReference type="Pfam" id="PF06144"/>
    </source>
</evidence>
<dbReference type="EC" id="2.7.7.7" evidence="1"/>
<comment type="similarity">
    <text evidence="7">Belongs to the DNA polymerase HolA subunit family.</text>
</comment>
<evidence type="ECO:0000256" key="7">
    <source>
        <dbReference type="ARBA" id="ARBA00034754"/>
    </source>
</evidence>
<dbReference type="EMBL" id="QVLU01000003">
    <property type="protein sequence ID" value="RGE73526.1"/>
    <property type="molecule type" value="Genomic_DNA"/>
</dbReference>
<dbReference type="NCBIfam" id="TIGR01128">
    <property type="entry name" value="holA"/>
    <property type="match status" value="1"/>
</dbReference>
<keyword evidence="4" id="KW-0548">Nucleotidyltransferase</keyword>
<reference evidence="11 14" key="1">
    <citation type="submission" date="2018-08" db="EMBL/GenBank/DDBJ databases">
        <title>A genome reference for cultivated species of the human gut microbiota.</title>
        <authorList>
            <person name="Zou Y."/>
            <person name="Xue W."/>
            <person name="Luo G."/>
        </authorList>
    </citation>
    <scope>NUCLEOTIDE SEQUENCE [LARGE SCALE GENOMIC DNA]</scope>
    <source>
        <strain evidence="12 14">AF26-4BH</strain>
        <strain evidence="11">TF05-5AC</strain>
    </source>
</reference>
<dbReference type="AlphaFoldDB" id="A0A3E3I5K7"/>
<dbReference type="GO" id="GO:0003677">
    <property type="term" value="F:DNA binding"/>
    <property type="evidence" value="ECO:0007669"/>
    <property type="project" value="InterPro"/>
</dbReference>
<dbReference type="PANTHER" id="PTHR34388">
    <property type="entry name" value="DNA POLYMERASE III SUBUNIT DELTA"/>
    <property type="match status" value="1"/>
</dbReference>
<evidence type="ECO:0000256" key="3">
    <source>
        <dbReference type="ARBA" id="ARBA00022679"/>
    </source>
</evidence>
<dbReference type="GeneID" id="86053894"/>
<feature type="domain" description="DNA polymerase III delta N-terminal" evidence="9">
    <location>
        <begin position="17"/>
        <end position="129"/>
    </location>
</feature>
<name>A0A3E3I5K7_9FIRM</name>
<evidence type="ECO:0000256" key="8">
    <source>
        <dbReference type="ARBA" id="ARBA00049244"/>
    </source>
</evidence>
<gene>
    <name evidence="12" type="ORF">DWY69_04950</name>
    <name evidence="11" type="ORF">DXC51_10295</name>
</gene>
<dbReference type="Pfam" id="PF21694">
    <property type="entry name" value="DNA_pol3_delta_C"/>
    <property type="match status" value="1"/>
</dbReference>
<dbReference type="GO" id="GO:0009360">
    <property type="term" value="C:DNA polymerase III complex"/>
    <property type="evidence" value="ECO:0007669"/>
    <property type="project" value="InterPro"/>
</dbReference>
<dbReference type="InterPro" id="IPR008921">
    <property type="entry name" value="DNA_pol3_clamp-load_cplx_C"/>
</dbReference>
<dbReference type="InterPro" id="IPR048466">
    <property type="entry name" value="DNA_pol3_delta-like_C"/>
</dbReference>
<dbReference type="InterPro" id="IPR010372">
    <property type="entry name" value="DNA_pol3_delta_N"/>
</dbReference>
<dbReference type="GO" id="GO:0003887">
    <property type="term" value="F:DNA-directed DNA polymerase activity"/>
    <property type="evidence" value="ECO:0007669"/>
    <property type="project" value="UniProtKB-KW"/>
</dbReference>
<comment type="caution">
    <text evidence="11">The sequence shown here is derived from an EMBL/GenBank/DDBJ whole genome shotgun (WGS) entry which is preliminary data.</text>
</comment>